<comment type="similarity">
    <text evidence="5">Belongs to the SAT4 family.</text>
</comment>
<evidence type="ECO:0000313" key="10">
    <source>
        <dbReference type="Proteomes" id="UP001365128"/>
    </source>
</evidence>
<dbReference type="PANTHER" id="PTHR33048">
    <property type="entry name" value="PTH11-LIKE INTEGRAL MEMBRANE PROTEIN (AFU_ORTHOLOGUE AFUA_5G11245)"/>
    <property type="match status" value="1"/>
</dbReference>
<feature type="transmembrane region" description="Helical" evidence="7">
    <location>
        <begin position="84"/>
        <end position="104"/>
    </location>
</feature>
<keyword evidence="2 7" id="KW-0812">Transmembrane</keyword>
<keyword evidence="4 7" id="KW-0472">Membrane</keyword>
<dbReference type="Proteomes" id="UP001365128">
    <property type="component" value="Unassembled WGS sequence"/>
</dbReference>
<feature type="compositionally biased region" description="Polar residues" evidence="6">
    <location>
        <begin position="387"/>
        <end position="400"/>
    </location>
</feature>
<proteinExistence type="inferred from homology"/>
<protein>
    <recommendedName>
        <fullName evidence="8">Rhodopsin domain-containing protein</fullName>
    </recommendedName>
</protein>
<dbReference type="Pfam" id="PF20684">
    <property type="entry name" value="Fung_rhodopsin"/>
    <property type="match status" value="1"/>
</dbReference>
<evidence type="ECO:0000256" key="2">
    <source>
        <dbReference type="ARBA" id="ARBA00022692"/>
    </source>
</evidence>
<name>A0ABR1LUN7_9PEZI</name>
<feature type="transmembrane region" description="Helical" evidence="7">
    <location>
        <begin position="6"/>
        <end position="30"/>
    </location>
</feature>
<feature type="transmembrane region" description="Helical" evidence="7">
    <location>
        <begin position="42"/>
        <end position="64"/>
    </location>
</feature>
<organism evidence="9 10">
    <name type="scientific">Phyllosticta citricarpa</name>
    <dbReference type="NCBI Taxonomy" id="55181"/>
    <lineage>
        <taxon>Eukaryota</taxon>
        <taxon>Fungi</taxon>
        <taxon>Dikarya</taxon>
        <taxon>Ascomycota</taxon>
        <taxon>Pezizomycotina</taxon>
        <taxon>Dothideomycetes</taxon>
        <taxon>Dothideomycetes incertae sedis</taxon>
        <taxon>Botryosphaeriales</taxon>
        <taxon>Phyllostictaceae</taxon>
        <taxon>Phyllosticta</taxon>
    </lineage>
</organism>
<comment type="subcellular location">
    <subcellularLocation>
        <location evidence="1">Membrane</location>
        <topology evidence="1">Multi-pass membrane protein</topology>
    </subcellularLocation>
</comment>
<feature type="transmembrane region" description="Helical" evidence="7">
    <location>
        <begin position="164"/>
        <end position="187"/>
    </location>
</feature>
<feature type="compositionally biased region" description="Basic and acidic residues" evidence="6">
    <location>
        <begin position="338"/>
        <end position="353"/>
    </location>
</feature>
<accession>A0ABR1LUN7</accession>
<feature type="transmembrane region" description="Helical" evidence="7">
    <location>
        <begin position="239"/>
        <end position="258"/>
    </location>
</feature>
<keyword evidence="10" id="KW-1185">Reference proteome</keyword>
<dbReference type="EMBL" id="JBBPDW010000030">
    <property type="protein sequence ID" value="KAK7538902.1"/>
    <property type="molecule type" value="Genomic_DNA"/>
</dbReference>
<sequence>MVCDRGVELAAVTLAMTCLAFIVVGLRLYVRIFVNHNFGYDDCVIIVALTFTIVMTSAMLGQAYYGVGEHIQHLEIQDIQGILFWFYISGIFYNNALGLVKISILVQYMEIFLASSVHIACAIGLIWMVCFTIETTTISIFDCWPVQYFWDKSVPFGSCVDFETMWFCHAALNIVSDIYLIVLPLPSIIRLRLPLRQRLALVFALSLGIFVCVASSVRLVFLNKVARSDDVTYDNIDAAIWSCVELCLALICASLPTFKSLLCRRWPNILPYFSTSRFPHNSGSHETVAYLQDSISVPRPAHFREYNYESFRTEPEYLRESESEDYPDSQIVNLEPRTSTDRSLSETSMDRPISETIAANEESLGHLSELERGENTQTGIRRDSSFPAENQNTVKSVEQK</sequence>
<gene>
    <name evidence="9" type="ORF">IWX46DRAFT_571765</name>
</gene>
<evidence type="ECO:0000256" key="5">
    <source>
        <dbReference type="ARBA" id="ARBA00038359"/>
    </source>
</evidence>
<evidence type="ECO:0000256" key="3">
    <source>
        <dbReference type="ARBA" id="ARBA00022989"/>
    </source>
</evidence>
<dbReference type="PANTHER" id="PTHR33048:SF47">
    <property type="entry name" value="INTEGRAL MEMBRANE PROTEIN-RELATED"/>
    <property type="match status" value="1"/>
</dbReference>
<evidence type="ECO:0000256" key="7">
    <source>
        <dbReference type="SAM" id="Phobius"/>
    </source>
</evidence>
<feature type="region of interest" description="Disordered" evidence="6">
    <location>
        <begin position="317"/>
        <end position="400"/>
    </location>
</feature>
<dbReference type="InterPro" id="IPR049326">
    <property type="entry name" value="Rhodopsin_dom_fungi"/>
</dbReference>
<comment type="caution">
    <text evidence="9">The sequence shown here is derived from an EMBL/GenBank/DDBJ whole genome shotgun (WGS) entry which is preliminary data.</text>
</comment>
<reference evidence="9 10" key="1">
    <citation type="submission" date="2024-04" db="EMBL/GenBank/DDBJ databases">
        <title>Phyllosticta paracitricarpa is synonymous to the EU quarantine fungus P. citricarpa based on phylogenomic analyses.</title>
        <authorList>
            <consortium name="Lawrence Berkeley National Laboratory"/>
            <person name="Van Ingen-Buijs V.A."/>
            <person name="Van Westerhoven A.C."/>
            <person name="Haridas S."/>
            <person name="Skiadas P."/>
            <person name="Martin F."/>
            <person name="Groenewald J.Z."/>
            <person name="Crous P.W."/>
            <person name="Seidl M.F."/>
        </authorList>
    </citation>
    <scope>NUCLEOTIDE SEQUENCE [LARGE SCALE GENOMIC DNA]</scope>
    <source>
        <strain evidence="9 10">CBS 122670</strain>
    </source>
</reference>
<evidence type="ECO:0000313" key="9">
    <source>
        <dbReference type="EMBL" id="KAK7538902.1"/>
    </source>
</evidence>
<feature type="domain" description="Rhodopsin" evidence="8">
    <location>
        <begin position="26"/>
        <end position="262"/>
    </location>
</feature>
<keyword evidence="3 7" id="KW-1133">Transmembrane helix</keyword>
<evidence type="ECO:0000256" key="6">
    <source>
        <dbReference type="SAM" id="MobiDB-lite"/>
    </source>
</evidence>
<feature type="transmembrane region" description="Helical" evidence="7">
    <location>
        <begin position="111"/>
        <end position="129"/>
    </location>
</feature>
<feature type="transmembrane region" description="Helical" evidence="7">
    <location>
        <begin position="199"/>
        <end position="219"/>
    </location>
</feature>
<dbReference type="InterPro" id="IPR052337">
    <property type="entry name" value="SAT4-like"/>
</dbReference>
<evidence type="ECO:0000259" key="8">
    <source>
        <dbReference type="Pfam" id="PF20684"/>
    </source>
</evidence>
<evidence type="ECO:0000256" key="4">
    <source>
        <dbReference type="ARBA" id="ARBA00023136"/>
    </source>
</evidence>
<feature type="compositionally biased region" description="Basic and acidic residues" evidence="6">
    <location>
        <begin position="368"/>
        <end position="384"/>
    </location>
</feature>
<evidence type="ECO:0000256" key="1">
    <source>
        <dbReference type="ARBA" id="ARBA00004141"/>
    </source>
</evidence>